<dbReference type="SUPFAM" id="SSF55785">
    <property type="entry name" value="PYP-like sensor domain (PAS domain)"/>
    <property type="match status" value="2"/>
</dbReference>
<proteinExistence type="predicted"/>
<dbReference type="EMBL" id="DPIY01000009">
    <property type="protein sequence ID" value="HCT57449.1"/>
    <property type="molecule type" value="Genomic_DNA"/>
</dbReference>
<dbReference type="InterPro" id="IPR003594">
    <property type="entry name" value="HATPase_dom"/>
</dbReference>
<comment type="caution">
    <text evidence="4">The sequence shown here is derived from an EMBL/GenBank/DDBJ whole genome shotgun (WGS) entry which is preliminary data.</text>
</comment>
<evidence type="ECO:0000256" key="2">
    <source>
        <dbReference type="ARBA" id="ARBA00012438"/>
    </source>
</evidence>
<dbReference type="InterPro" id="IPR036890">
    <property type="entry name" value="HATPase_C_sf"/>
</dbReference>
<dbReference type="InterPro" id="IPR005467">
    <property type="entry name" value="His_kinase_dom"/>
</dbReference>
<dbReference type="PANTHER" id="PTHR43065:SF51">
    <property type="entry name" value="HISTIDINE KINASE"/>
    <property type="match status" value="1"/>
</dbReference>
<dbReference type="CDD" id="cd00130">
    <property type="entry name" value="PAS"/>
    <property type="match status" value="1"/>
</dbReference>
<dbReference type="Pfam" id="PF02518">
    <property type="entry name" value="HATPase_c"/>
    <property type="match status" value="1"/>
</dbReference>
<gene>
    <name evidence="4" type="ORF">DGD08_09595</name>
</gene>
<reference evidence="4 5" key="1">
    <citation type="journal article" date="2018" name="Nat. Biotechnol.">
        <title>A standardized bacterial taxonomy based on genome phylogeny substantially revises the tree of life.</title>
        <authorList>
            <person name="Parks D.H."/>
            <person name="Chuvochina M."/>
            <person name="Waite D.W."/>
            <person name="Rinke C."/>
            <person name="Skarshewski A."/>
            <person name="Chaumeil P.A."/>
            <person name="Hugenholtz P."/>
        </authorList>
    </citation>
    <scope>NUCLEOTIDE SEQUENCE [LARGE SCALE GENOMIC DNA]</scope>
    <source>
        <strain evidence="4">UBA8844</strain>
    </source>
</reference>
<dbReference type="InterPro" id="IPR035965">
    <property type="entry name" value="PAS-like_dom_sf"/>
</dbReference>
<dbReference type="Proteomes" id="UP000264071">
    <property type="component" value="Unassembled WGS sequence"/>
</dbReference>
<dbReference type="Gene3D" id="3.30.450.20">
    <property type="entry name" value="PAS domain"/>
    <property type="match status" value="2"/>
</dbReference>
<evidence type="ECO:0000313" key="5">
    <source>
        <dbReference type="Proteomes" id="UP000264071"/>
    </source>
</evidence>
<protein>
    <recommendedName>
        <fullName evidence="2">histidine kinase</fullName>
        <ecNumber evidence="2">2.7.13.3</ecNumber>
    </recommendedName>
</protein>
<dbReference type="Gene3D" id="3.30.565.10">
    <property type="entry name" value="Histidine kinase-like ATPase, C-terminal domain"/>
    <property type="match status" value="1"/>
</dbReference>
<dbReference type="InterPro" id="IPR004358">
    <property type="entry name" value="Sig_transdc_His_kin-like_C"/>
</dbReference>
<feature type="domain" description="Histidine kinase" evidence="3">
    <location>
        <begin position="310"/>
        <end position="536"/>
    </location>
</feature>
<accession>A0A3D4V8H4</accession>
<dbReference type="PANTHER" id="PTHR43065">
    <property type="entry name" value="SENSOR HISTIDINE KINASE"/>
    <property type="match status" value="1"/>
</dbReference>
<dbReference type="EC" id="2.7.13.3" evidence="2"/>
<dbReference type="InterPro" id="IPR000014">
    <property type="entry name" value="PAS"/>
</dbReference>
<dbReference type="PRINTS" id="PR00344">
    <property type="entry name" value="BCTRLSENSOR"/>
</dbReference>
<dbReference type="AlphaFoldDB" id="A0A3D4V8H4"/>
<evidence type="ECO:0000313" key="4">
    <source>
        <dbReference type="EMBL" id="HCT57449.1"/>
    </source>
</evidence>
<evidence type="ECO:0000259" key="3">
    <source>
        <dbReference type="PROSITE" id="PS50109"/>
    </source>
</evidence>
<keyword evidence="4" id="KW-0418">Kinase</keyword>
<dbReference type="OMA" id="ANDWTAR"/>
<name>A0A3D4V8H4_9BACT</name>
<comment type="catalytic activity">
    <reaction evidence="1">
        <text>ATP + protein L-histidine = ADP + protein N-phospho-L-histidine.</text>
        <dbReference type="EC" id="2.7.13.3"/>
    </reaction>
</comment>
<dbReference type="SMART" id="SM00091">
    <property type="entry name" value="PAS"/>
    <property type="match status" value="2"/>
</dbReference>
<dbReference type="SMART" id="SM00387">
    <property type="entry name" value="HATPase_c"/>
    <property type="match status" value="1"/>
</dbReference>
<keyword evidence="4" id="KW-0808">Transferase</keyword>
<dbReference type="Gene3D" id="1.10.287.130">
    <property type="match status" value="1"/>
</dbReference>
<dbReference type="SUPFAM" id="SSF55874">
    <property type="entry name" value="ATPase domain of HSP90 chaperone/DNA topoisomerase II/histidine kinase"/>
    <property type="match status" value="1"/>
</dbReference>
<evidence type="ECO:0000256" key="1">
    <source>
        <dbReference type="ARBA" id="ARBA00000085"/>
    </source>
</evidence>
<dbReference type="PROSITE" id="PS50109">
    <property type="entry name" value="HIS_KIN"/>
    <property type="match status" value="1"/>
</dbReference>
<organism evidence="4 5">
    <name type="scientific">Gemmatimonas aurantiaca</name>
    <dbReference type="NCBI Taxonomy" id="173480"/>
    <lineage>
        <taxon>Bacteria</taxon>
        <taxon>Pseudomonadati</taxon>
        <taxon>Gemmatimonadota</taxon>
        <taxon>Gemmatimonadia</taxon>
        <taxon>Gemmatimonadales</taxon>
        <taxon>Gemmatimonadaceae</taxon>
        <taxon>Gemmatimonas</taxon>
    </lineage>
</organism>
<sequence>MTIGSDRNMELEEALEMAARDRPPLQHARDFQSFAVLEQMVRMLPHGILVVSDSHGVEFANQAFCDLYGLMIPPAALLGHSASDILQMIRSRWFDPLYEQQRVRDWQARSRARRSMEVVLTDGRVIAMDWTPLQVDGRINCRVWHNYDVTERKHLESMLREREVDFRVMVEGTPMIVLLSEGEEQTTVTVNSHLTEILGYTAADFSDAASWWPLAYPDPVYRAKVANDWTARVNAAIRTQGRIEPMETRVTCADGSVRDIEWGFLSVGKRNVVYGVDRTPRRDAERERARLETLTHHLERSQSLDRMAGAIAHHFNNQLHVVMLSLHIAADELPRLTEVTRLIDSARQAAANAAEVSTKLLTYLGLSHATMKSLDMADICRRMVPILQASAPAGVRLTTSLPTSVPKVTASEAQLQQALLALLSNAWESARVTPHEIEIAVEMVDGREVPNTHIFPRDFVPQSGRYVCVRVTDRGVGIEAPDIDRIFDPFYTTKFVGRGLGLPMTLGIARTHDAAIHVESVPGQGSVFRMYLPTSG</sequence>
<dbReference type="Pfam" id="PF12860">
    <property type="entry name" value="PAS_7"/>
    <property type="match status" value="1"/>
</dbReference>
<dbReference type="GO" id="GO:0004673">
    <property type="term" value="F:protein histidine kinase activity"/>
    <property type="evidence" value="ECO:0007669"/>
    <property type="project" value="UniProtKB-EC"/>
</dbReference>